<gene>
    <name evidence="2" type="ORF">N1851_010742</name>
</gene>
<protein>
    <recommendedName>
        <fullName evidence="1">DUF5641 domain-containing protein</fullName>
    </recommendedName>
</protein>
<feature type="domain" description="DUF5641" evidence="1">
    <location>
        <begin position="23"/>
        <end position="64"/>
    </location>
</feature>
<organism evidence="2 3">
    <name type="scientific">Merluccius polli</name>
    <name type="common">Benguela hake</name>
    <name type="synonym">Merluccius cadenati</name>
    <dbReference type="NCBI Taxonomy" id="89951"/>
    <lineage>
        <taxon>Eukaryota</taxon>
        <taxon>Metazoa</taxon>
        <taxon>Chordata</taxon>
        <taxon>Craniata</taxon>
        <taxon>Vertebrata</taxon>
        <taxon>Euteleostomi</taxon>
        <taxon>Actinopterygii</taxon>
        <taxon>Neopterygii</taxon>
        <taxon>Teleostei</taxon>
        <taxon>Neoteleostei</taxon>
        <taxon>Acanthomorphata</taxon>
        <taxon>Zeiogadaria</taxon>
        <taxon>Gadariae</taxon>
        <taxon>Gadiformes</taxon>
        <taxon>Gadoidei</taxon>
        <taxon>Merlucciidae</taxon>
        <taxon>Merluccius</taxon>
    </lineage>
</organism>
<sequence length="95" mass="10793">MEVGIFEQPSEQAKVAYKKAKPQRDVVLLKDKQARRHEWSMGRITKAFQSDDGLVRKVDVKVQSFAILFRVPSFGIAIIIHGEASLASQTHIRKM</sequence>
<evidence type="ECO:0000313" key="3">
    <source>
        <dbReference type="Proteomes" id="UP001174136"/>
    </source>
</evidence>
<name>A0AA47MZ87_MERPO</name>
<evidence type="ECO:0000313" key="2">
    <source>
        <dbReference type="EMBL" id="KAK0148830.1"/>
    </source>
</evidence>
<dbReference type="Pfam" id="PF18701">
    <property type="entry name" value="DUF5641"/>
    <property type="match status" value="1"/>
</dbReference>
<keyword evidence="3" id="KW-1185">Reference proteome</keyword>
<dbReference type="InterPro" id="IPR040676">
    <property type="entry name" value="DUF5641"/>
</dbReference>
<reference evidence="2" key="1">
    <citation type="journal article" date="2023" name="Front. Mar. Sci.">
        <title>A new Merluccius polli reference genome to investigate the effects of global change in West African waters.</title>
        <authorList>
            <person name="Mateo J.L."/>
            <person name="Blanco-Fernandez C."/>
            <person name="Garcia-Vazquez E."/>
            <person name="Machado-Schiaffino G."/>
        </authorList>
    </citation>
    <scope>NUCLEOTIDE SEQUENCE</scope>
    <source>
        <strain evidence="2">C29</strain>
        <tissue evidence="2">Fin</tissue>
    </source>
</reference>
<dbReference type="Proteomes" id="UP001174136">
    <property type="component" value="Unassembled WGS sequence"/>
</dbReference>
<proteinExistence type="predicted"/>
<comment type="caution">
    <text evidence="2">The sequence shown here is derived from an EMBL/GenBank/DDBJ whole genome shotgun (WGS) entry which is preliminary data.</text>
</comment>
<accession>A0AA47MZ87</accession>
<dbReference type="AlphaFoldDB" id="A0AA47MZ87"/>
<evidence type="ECO:0000259" key="1">
    <source>
        <dbReference type="Pfam" id="PF18701"/>
    </source>
</evidence>
<dbReference type="EMBL" id="JAOPHQ010001995">
    <property type="protein sequence ID" value="KAK0148830.1"/>
    <property type="molecule type" value="Genomic_DNA"/>
</dbReference>